<organism evidence="10 11">
    <name type="scientific">Pleurotus ostreatus</name>
    <name type="common">Oyster mushroom</name>
    <name type="synonym">White-rot fungus</name>
    <dbReference type="NCBI Taxonomy" id="5322"/>
    <lineage>
        <taxon>Eukaryota</taxon>
        <taxon>Fungi</taxon>
        <taxon>Dikarya</taxon>
        <taxon>Basidiomycota</taxon>
        <taxon>Agaricomycotina</taxon>
        <taxon>Agaricomycetes</taxon>
        <taxon>Agaricomycetidae</taxon>
        <taxon>Agaricales</taxon>
        <taxon>Pleurotineae</taxon>
        <taxon>Pleurotaceae</taxon>
        <taxon>Pleurotus</taxon>
    </lineage>
</organism>
<evidence type="ECO:0000313" key="10">
    <source>
        <dbReference type="EMBL" id="KAF7433506.1"/>
    </source>
</evidence>
<dbReference type="AlphaFoldDB" id="A0A8H7DSZ0"/>
<feature type="compositionally biased region" description="Acidic residues" evidence="8">
    <location>
        <begin position="360"/>
        <end position="371"/>
    </location>
</feature>
<dbReference type="GO" id="GO:0006368">
    <property type="term" value="P:transcription elongation by RNA polymerase II"/>
    <property type="evidence" value="ECO:0007669"/>
    <property type="project" value="InterPro"/>
</dbReference>
<comment type="similarity">
    <text evidence="2">Belongs to the EAF family.</text>
</comment>
<evidence type="ECO:0000259" key="9">
    <source>
        <dbReference type="Pfam" id="PF09816"/>
    </source>
</evidence>
<accession>A0A8H7DSZ0</accession>
<keyword evidence="4" id="KW-0805">Transcription regulation</keyword>
<keyword evidence="6" id="KW-0804">Transcription</keyword>
<feature type="compositionally biased region" description="Pro residues" evidence="8">
    <location>
        <begin position="237"/>
        <end position="262"/>
    </location>
</feature>
<dbReference type="VEuPathDB" id="FungiDB:PC9H_005462"/>
<dbReference type="GO" id="GO:0032783">
    <property type="term" value="C:super elongation complex"/>
    <property type="evidence" value="ECO:0007669"/>
    <property type="project" value="InterPro"/>
</dbReference>
<dbReference type="InterPro" id="IPR027093">
    <property type="entry name" value="EAF_fam"/>
</dbReference>
<feature type="compositionally biased region" description="Pro residues" evidence="8">
    <location>
        <begin position="324"/>
        <end position="337"/>
    </location>
</feature>
<keyword evidence="7" id="KW-0539">Nucleus</keyword>
<feature type="region of interest" description="Disordered" evidence="8">
    <location>
        <begin position="59"/>
        <end position="96"/>
    </location>
</feature>
<keyword evidence="3" id="KW-0597">Phosphoprotein</keyword>
<comment type="subcellular location">
    <subcellularLocation>
        <location evidence="1">Nucleus</location>
    </subcellularLocation>
</comment>
<evidence type="ECO:0000256" key="5">
    <source>
        <dbReference type="ARBA" id="ARBA00023159"/>
    </source>
</evidence>
<evidence type="ECO:0000256" key="7">
    <source>
        <dbReference type="ARBA" id="ARBA00023242"/>
    </source>
</evidence>
<dbReference type="GeneID" id="59375280"/>
<name>A0A8H7DSZ0_PLEOS</name>
<comment type="caution">
    <text evidence="10">The sequence shown here is derived from an EMBL/GenBank/DDBJ whole genome shotgun (WGS) entry which is preliminary data.</text>
</comment>
<dbReference type="PANTHER" id="PTHR15970">
    <property type="entry name" value="ELL-ASSOCIATED FACTOR EAF"/>
    <property type="match status" value="1"/>
</dbReference>
<dbReference type="PANTHER" id="PTHR15970:SF2">
    <property type="entry name" value="ELL-ASSOCIATED FACTOR EAF"/>
    <property type="match status" value="1"/>
</dbReference>
<sequence>MASANNSRMPTTGRHRVDIGSSLGRALKARKGGAAPTKRSNLPSRDFYSFRYTFKPPSVDNMKPGTAEMTAGKESTSVMVEHPSTQEGESFIFKGPEEPAKELDCVLIYDEETGTFTLERVESFVALKYDKKTASSSRPRPSASPMPRTPVPYSTPKPSSDDLDLEAQLEDILQDKDADGELDEQLEEILPTILPPKPQEEPKVLIPPPRSTAPAPSKRAPPKTSKANGKMRKEAAPPAPTPAPPIPTPAPIPTPTIKPRPQPKAKQVPQSKAPPPQSSTTHLDVEEEVFEFGLPSVPVKHKPQTSAPSEGLAFPGSNSSSLFVPPPAVSFDPPIPPAADSEDEEWDEVPAVSPLQPIEAPEETEGVDIDLNDLQAQMDAELGGASDDEMSPEPEPQRATGAPMSLQQFAEANGSAVYPGYLQDDDADDYTSSDDSDDD</sequence>
<keyword evidence="5" id="KW-0010">Activator</keyword>
<evidence type="ECO:0000256" key="3">
    <source>
        <dbReference type="ARBA" id="ARBA00022553"/>
    </source>
</evidence>
<evidence type="ECO:0000256" key="8">
    <source>
        <dbReference type="SAM" id="MobiDB-lite"/>
    </source>
</evidence>
<protein>
    <recommendedName>
        <fullName evidence="9">Transcription elongation factor Eaf N-terminal domain-containing protein</fullName>
    </recommendedName>
</protein>
<dbReference type="RefSeq" id="XP_036633533.1">
    <property type="nucleotide sequence ID" value="XM_036775031.1"/>
</dbReference>
<evidence type="ECO:0000256" key="4">
    <source>
        <dbReference type="ARBA" id="ARBA00023015"/>
    </source>
</evidence>
<feature type="compositionally biased region" description="Polar residues" evidence="8">
    <location>
        <begin position="73"/>
        <end position="88"/>
    </location>
</feature>
<proteinExistence type="inferred from homology"/>
<evidence type="ECO:0000256" key="1">
    <source>
        <dbReference type="ARBA" id="ARBA00004123"/>
    </source>
</evidence>
<evidence type="ECO:0000256" key="6">
    <source>
        <dbReference type="ARBA" id="ARBA00023163"/>
    </source>
</evidence>
<feature type="compositionally biased region" description="Acidic residues" evidence="8">
    <location>
        <begin position="423"/>
        <end position="439"/>
    </location>
</feature>
<feature type="domain" description="Transcription elongation factor Eaf N-terminal" evidence="9">
    <location>
        <begin position="16"/>
        <end position="131"/>
    </location>
</feature>
<dbReference type="GO" id="GO:0003711">
    <property type="term" value="F:transcription elongation factor activity"/>
    <property type="evidence" value="ECO:0007669"/>
    <property type="project" value="TreeGrafter"/>
</dbReference>
<feature type="region of interest" description="Disordered" evidence="8">
    <location>
        <begin position="1"/>
        <end position="43"/>
    </location>
</feature>
<feature type="region of interest" description="Disordered" evidence="8">
    <location>
        <begin position="129"/>
        <end position="439"/>
    </location>
</feature>
<feature type="compositionally biased region" description="Polar residues" evidence="8">
    <location>
        <begin position="1"/>
        <end position="10"/>
    </location>
</feature>
<evidence type="ECO:0000313" key="11">
    <source>
        <dbReference type="Proteomes" id="UP000623687"/>
    </source>
</evidence>
<dbReference type="EMBL" id="JACETU010000003">
    <property type="protein sequence ID" value="KAF7433506.1"/>
    <property type="molecule type" value="Genomic_DNA"/>
</dbReference>
<keyword evidence="11" id="KW-1185">Reference proteome</keyword>
<dbReference type="Proteomes" id="UP000623687">
    <property type="component" value="Unassembled WGS sequence"/>
</dbReference>
<evidence type="ECO:0000256" key="2">
    <source>
        <dbReference type="ARBA" id="ARBA00007798"/>
    </source>
</evidence>
<feature type="compositionally biased region" description="Pro residues" evidence="8">
    <location>
        <begin position="142"/>
        <end position="155"/>
    </location>
</feature>
<gene>
    <name evidence="10" type="ORF">PC9H_005462</name>
</gene>
<dbReference type="Pfam" id="PF09816">
    <property type="entry name" value="EAF"/>
    <property type="match status" value="1"/>
</dbReference>
<dbReference type="InterPro" id="IPR019194">
    <property type="entry name" value="Tscrpt_elong_fac_Eaf_N"/>
</dbReference>
<reference evidence="10" key="1">
    <citation type="submission" date="2019-07" db="EMBL/GenBank/DDBJ databases">
        <authorList>
            <person name="Palmer J.M."/>
        </authorList>
    </citation>
    <scope>NUCLEOTIDE SEQUENCE</scope>
    <source>
        <strain evidence="10">PC9</strain>
    </source>
</reference>
<dbReference type="OrthoDB" id="125903at2759"/>